<organism evidence="2 3">
    <name type="scientific">Priestia aryabhattai</name>
    <name type="common">Bacillus aryabhattai</name>
    <dbReference type="NCBI Taxonomy" id="412384"/>
    <lineage>
        <taxon>Bacteria</taxon>
        <taxon>Bacillati</taxon>
        <taxon>Bacillota</taxon>
        <taxon>Bacilli</taxon>
        <taxon>Bacillales</taxon>
        <taxon>Bacillaceae</taxon>
        <taxon>Priestia</taxon>
    </lineage>
</organism>
<dbReference type="NCBIfam" id="NF041644">
    <property type="entry name" value="CBO0543_fam"/>
    <property type="match status" value="1"/>
</dbReference>
<feature type="transmembrane region" description="Helical" evidence="1">
    <location>
        <begin position="93"/>
        <end position="112"/>
    </location>
</feature>
<keyword evidence="1" id="KW-0812">Transmembrane</keyword>
<feature type="transmembrane region" description="Helical" evidence="1">
    <location>
        <begin position="54"/>
        <end position="73"/>
    </location>
</feature>
<proteinExistence type="predicted"/>
<keyword evidence="1" id="KW-0472">Membrane</keyword>
<dbReference type="AlphaFoldDB" id="A0AAX6N8D2"/>
<keyword evidence="1" id="KW-1133">Transmembrane helix</keyword>
<dbReference type="RefSeq" id="WP_115654645.1">
    <property type="nucleotide sequence ID" value="NZ_JAPTGD010000001.1"/>
</dbReference>
<evidence type="ECO:0000313" key="3">
    <source>
        <dbReference type="Proteomes" id="UP001269400"/>
    </source>
</evidence>
<reference evidence="2" key="2">
    <citation type="submission" date="2022-12" db="EMBL/GenBank/DDBJ databases">
        <authorList>
            <person name="Dechsakulwatana C."/>
            <person name="Rungsihiranrut A."/>
            <person name="Muangchinda C."/>
            <person name="Ningthoujam R."/>
            <person name="Klankeo P."/>
            <person name="Pinyakong O."/>
        </authorList>
    </citation>
    <scope>NUCLEOTIDE SEQUENCE</scope>
    <source>
        <strain evidence="2">TL01-2</strain>
    </source>
</reference>
<dbReference type="EMBL" id="JAPTGD010000001">
    <property type="protein sequence ID" value="MDU9692047.1"/>
    <property type="molecule type" value="Genomic_DNA"/>
</dbReference>
<dbReference type="Proteomes" id="UP001269400">
    <property type="component" value="Unassembled WGS sequence"/>
</dbReference>
<gene>
    <name evidence="2" type="ORF">O0Q50_12800</name>
</gene>
<feature type="transmembrane region" description="Helical" evidence="1">
    <location>
        <begin position="28"/>
        <end position="47"/>
    </location>
</feature>
<protein>
    <submittedName>
        <fullName evidence="2">Uncharacterized protein</fullName>
    </submittedName>
</protein>
<feature type="transmembrane region" description="Helical" evidence="1">
    <location>
        <begin position="155"/>
        <end position="172"/>
    </location>
</feature>
<comment type="caution">
    <text evidence="2">The sequence shown here is derived from an EMBL/GenBank/DDBJ whole genome shotgun (WGS) entry which is preliminary data.</text>
</comment>
<name>A0AAX6N8D2_PRIAR</name>
<dbReference type="InterPro" id="IPR048147">
    <property type="entry name" value="CBO0543-like"/>
</dbReference>
<evidence type="ECO:0000256" key="1">
    <source>
        <dbReference type="SAM" id="Phobius"/>
    </source>
</evidence>
<evidence type="ECO:0000313" key="2">
    <source>
        <dbReference type="EMBL" id="MDU9692047.1"/>
    </source>
</evidence>
<reference evidence="2" key="1">
    <citation type="journal article" date="2022" name="J Environ Chem Eng">
        <title>Biodegradation of petroleum oil using a constructed nonpathogenic and heavy metal-tolerant bacterial consortium isolated from marine sponges.</title>
        <authorList>
            <person name="Dechsakulwatana C."/>
            <person name="Rungsihiranrut A."/>
            <person name="Muangchinda C."/>
            <person name="Ningthoujam R."/>
            <person name="Klankeo P."/>
            <person name="Pinyakong O."/>
        </authorList>
    </citation>
    <scope>NUCLEOTIDE SEQUENCE</scope>
    <source>
        <strain evidence="2">TL01-2</strain>
    </source>
</reference>
<sequence>MVNQLEVLSQHINDKQYYYWLHQDLFSAQWWLIVILSALFLFIFYLLVDRQRMVFILLVFLISFVLVGTVDELGKFFGVWSYPHQFLVFTHRFNSVDFAVIPVILTLVYQFFSKWKFYWIASLIASAFIAFIGVPIFTFFHLYDLNHWNTWKAFITVYPIGLFIKVVSDFIYSNQHK</sequence>
<accession>A0AAX6N8D2</accession>
<feature type="transmembrane region" description="Helical" evidence="1">
    <location>
        <begin position="119"/>
        <end position="143"/>
    </location>
</feature>